<dbReference type="WBParaSite" id="TCNE_0000880801-mRNA-1">
    <property type="protein sequence ID" value="TCNE_0000880801-mRNA-1"/>
    <property type="gene ID" value="TCNE_0000880801"/>
</dbReference>
<feature type="domain" description="EGF-like" evidence="11">
    <location>
        <begin position="2027"/>
        <end position="2065"/>
    </location>
</feature>
<dbReference type="InterPro" id="IPR000742">
    <property type="entry name" value="EGF"/>
</dbReference>
<feature type="domain" description="EGF-like" evidence="11">
    <location>
        <begin position="2078"/>
        <end position="2116"/>
    </location>
</feature>
<dbReference type="FunFam" id="3.40.50.410:FF:000047">
    <property type="entry name" value="von Willebrand factor A domain containing 2"/>
    <property type="match status" value="1"/>
</dbReference>
<feature type="domain" description="EGF-like" evidence="11">
    <location>
        <begin position="2425"/>
        <end position="2463"/>
    </location>
</feature>
<feature type="domain" description="EGF-like" evidence="11">
    <location>
        <begin position="3334"/>
        <end position="3372"/>
    </location>
</feature>
<dbReference type="InterPro" id="IPR049883">
    <property type="entry name" value="NOTCH1_EGF-like"/>
</dbReference>
<feature type="domain" description="EGF-like" evidence="11">
    <location>
        <begin position="2724"/>
        <end position="2763"/>
    </location>
</feature>
<dbReference type="InterPro" id="IPR018097">
    <property type="entry name" value="EGF_Ca-bd_CS"/>
</dbReference>
<dbReference type="InterPro" id="IPR000152">
    <property type="entry name" value="EGF-type_Asp/Asn_hydroxyl_site"/>
</dbReference>
<evidence type="ECO:0000259" key="12">
    <source>
        <dbReference type="PROSITE" id="PS50234"/>
    </source>
</evidence>
<keyword evidence="5 9" id="KW-1133">Transmembrane helix</keyword>
<keyword evidence="4" id="KW-0677">Repeat</keyword>
<dbReference type="FunFam" id="2.10.25.10:FF:000291">
    <property type="entry name" value="Transmembrane matrix receptor MUP-4"/>
    <property type="match status" value="4"/>
</dbReference>
<dbReference type="InterPro" id="IPR009030">
    <property type="entry name" value="Growth_fac_rcpt_cys_sf"/>
</dbReference>
<keyword evidence="2 9" id="KW-0812">Transmembrane</keyword>
<dbReference type="InterPro" id="IPR056590">
    <property type="entry name" value="Mua-3/Mup-4_EGF"/>
</dbReference>
<dbReference type="SMART" id="SM00179">
    <property type="entry name" value="EGF_CA"/>
    <property type="match status" value="42"/>
</dbReference>
<dbReference type="SMART" id="SM00181">
    <property type="entry name" value="EGF"/>
    <property type="match status" value="49"/>
</dbReference>
<dbReference type="InterPro" id="IPR036055">
    <property type="entry name" value="LDL_receptor-like_sf"/>
</dbReference>
<feature type="domain" description="EGF-like" evidence="11">
    <location>
        <begin position="2227"/>
        <end position="2266"/>
    </location>
</feature>
<feature type="domain" description="EGF-like" evidence="11">
    <location>
        <begin position="2375"/>
        <end position="2413"/>
    </location>
</feature>
<feature type="domain" description="EGF-like" evidence="11">
    <location>
        <begin position="2325"/>
        <end position="2364"/>
    </location>
</feature>
<feature type="domain" description="EGF-like" evidence="11">
    <location>
        <begin position="1042"/>
        <end position="1085"/>
    </location>
</feature>
<evidence type="ECO:0000256" key="9">
    <source>
        <dbReference type="SAM" id="Phobius"/>
    </source>
</evidence>
<dbReference type="Pfam" id="PF25478">
    <property type="entry name" value="EGF_Mua-3"/>
    <property type="match status" value="1"/>
</dbReference>
<dbReference type="SMART" id="SM00327">
    <property type="entry name" value="VWA"/>
    <property type="match status" value="1"/>
</dbReference>
<dbReference type="PANTHER" id="PTHR24050">
    <property type="entry name" value="PA14 DOMAIN-CONTAINING PROTEIN"/>
    <property type="match status" value="1"/>
</dbReference>
<dbReference type="Pfam" id="PF00092">
    <property type="entry name" value="VWA"/>
    <property type="match status" value="1"/>
</dbReference>
<feature type="domain" description="EGF-like" evidence="11">
    <location>
        <begin position="1722"/>
        <end position="1760"/>
    </location>
</feature>
<reference evidence="13 14" key="2">
    <citation type="submission" date="2018-11" db="EMBL/GenBank/DDBJ databases">
        <authorList>
            <consortium name="Pathogen Informatics"/>
        </authorList>
    </citation>
    <scope>NUCLEOTIDE SEQUENCE [LARGE SCALE GENOMIC DNA]</scope>
</reference>
<sequence>MFAVAIRLSVRKSEMYIAIQGCPPHNFVCTDKSACIDFSKYQDGVAHCKDKSDERIEPMIRQLIRHPDRPNRYGRQLSFPKFQHAQPVIFFVTTIRNVSTEVTSKTESPTAAMALMKVVFFFFCWPTSTYSGGTKTILYLERVKDGKKDCEDGSDEKTPSFVSSPKCADGSLARVARLHNQTSEQSIRTTITQCKDSSICRETLGEMCIIVGGAPHCVCKKGTIRAQGTPRCVPEPLLQQYLNNIIGNCTEIQRELIEVYGPQVSFHTESSYGSYSAHSVHRTIERKEEVCDPAKTKPCKGYGEICITDKSGRSRCGCANNGTRIDGVCLINECASAELNDCDENASCMDSVFSYECFCNEGYIDASSSPTTRPGIKCVKLVNECASGDLNNCDPNAECIDKPIGYTCHCKNGFVDASDGGARQPGRKCRKRKLLSHSIVNECSVGLADCDPHAECVDLTNGYTCQCPHGFTDVSNDPLNKPGRICAQLKNQCASPNFSGCPKTSKCVGTEDGFVCRCTDGYIDVNPSTPGLNCSKAGEENARKSTLDRRGLVADGSLEAASVEDIPNQRVVSMSGRCYGRGSDPCQDYSLHDCDSVAECFSEQPGYFQCRCPKGFVDISSDRRFPGRKCKKSLCLAKMRDFHFKWKCRGNLKCRLVTGKRKVFLHRDQSMQTSINTIAVVDECALGTHECDGNADCVDTLERYTCKCKPGWSDISADPLNAPGRNCRKANLCANIDCAAEAECRETPSGPVCECSSGYVDISRQHGMTAGRVCRRVINECAEGKHDCSSSASCIDTAESFTCRCRDGYRDESPDLVARPGRVCVRAFVPEPPECDVNDPMSCDAHKKEVCLFLNGTYKCECAAGYSRLPDGRCLVINECEDRRLNDCAENADCIDQADGYTCRCRNGYADVSPPGVKGRICRERVNECSNPSKYHVDCDANAICVDTEEDYTCRCRPGFADISSSFNRLPGRRCVEAINECLDSSLNDCSENAICEDAKEGYICTCRKGFVDASLNITHYPGRVCRKPKEEKHTQLDSQSQLDSCDPKRPKCGSNEVCTDRKARGQFICECAPNAFRFTDGTCRLYSACTGTNDCDKNAVCANAFDTYKCQCRPGFIDTSPDPENKPGRKCKELINECATGAHDCSPNAKCIDSTNGYICVCNEGFIDTSSQSQLAPGRHCSNASNECADRALNTCDDNADCVDTPDSYTCQCYAGFVDVSSSANLQPGRVCTVQTTCPKQKTDLMFLVDGSGSIGSELRPVVGPQFPARQSALSGTPWQGESWETKQVTLFITRFIHFHSRQYFQVLRFVKEFVELFDIGLDNTRVGLIQYSDQIRHEFDLSQYTDKASVIQAISQVHYLTGLTRTGAAIQHMVMEGFSERRGARAESDEVARVAIVITDGRSQDNVTEPAIAARKLHVNMFAIGVTDHVLASELESIAGSPAHWFYVDRFKDLDTRLRSLIQKAACPSPEPKPRPLSGCSATAQTGCDRSLNEICLEVNGVSRCQCPDKFERHPETRVCGGELCNPQIATSCPHPEVCTLTPFSNYRCICPKDYFRDQRSGICLSKNEQNEPKVLPSYDSDCNNGGVHCSQNEHCVRDKFGKYRCECLAGYERSARNGDCTVPGSCDPTLPNPCDVRKREKCLLHPSGQYHSCQCAQSEKRQAVTGICLRDECLLGTHDCDRSARCIDTDDGYLCSCKAGFIDQSPDPVNKPGRLCVAEQNECADGTHRCSPNAICTDTTDGYICRCKPGYIDFSPNPHSFGGLVCKEVVNECENPSLNTCHKDALCIDTADSYKCICKSGYADLDELRNPGRRCEKEEHNDRCSAGNNDCDRNARCIPRGTNDYVCACHAGFRDKSPNPAQPGRVCIPLIPECDNPTLNDCDSPDRAICTDTDEGYLCRCRQGFLDISPNIATKPGRLCKPLENECAKGTDDCARDGGICEDTPDSFTCRCAINYLDVSFDRQNRPGRKCKRLVDECQTGQNDCSPEATCTDTEDSYVCACPNKYIDVSPDTVHKPGRRCLLRVNECRENRHDCSPNADCIDTAESFMCKCRDDFVDESPDPRNRPGRICRPALVDECRLGKHDCHPNAICQDLAQGYTCHCKAEFIDQSPNRASLPGRVCAPRPTPPPEECRVDSLTSCKQELNEVCRLINGVPKCACPINYSRDPASNSCTVINECEFPQLNDCHPSAECIDKPVSYTCRCRDGFKDLSLSDKPGRNCQPLVNECQFPHLNDCHQNAECIDKEDGYECKCHQGFMDMKPQRPGRLCKQMIDECAKPNLNSCDKNAKCIDEEDGYRCECKPNFLDVSPSPTFRGRACRPIINECADPKLNDCDKTAKCTDTTDSYQCECPPNSKDISPNPAFPGRVCLIFENECLTGKHDCDPNAICRDNEQSFTCECARGYADRSPNKLNRPGRVCVELVDECATGRHTCSAQAECRDLEEGYTCECKDGFIDRSPNLLSQPGRVCGTPEVCPSNHECSSAAVCEPLGGNKYECTCIQGYIDQSPEGKRGRICVRSHPCQDPLLNDCHPAGTCRATGARTYTCECLQGYVDRSPDLRNKPGRVCVLTEPICLDSSQNDCHPAAICSETDTDEKYTCRCRDGYIDQSPDKVSRPGRICVELVNECLDRSLNDCDPAAVCQDLPDGYTCRCPVNTEDRSPDPKRPGRRCYQHVNECRNPSLNNCSRFADCLDRPDGYECRCREGYHDDNPTHPGTVCNYIINECESSNLNDCDRHAECIDLAGGYECRCKQPYKDESPPGQPGRICRLNECLNPDLNHCDKNAICEDLDDGYICRCALGFYDNSPNPLEPGRVCVEFQKEHPVRVIPQEQPRVDGIPCGRNNVCVIARNEVCVSGVECACRPGEARPSKNDKCQPVDKTSLALRVITRDSEPLIYSSEYGNSDSVPYVEVTDLFSKDLGRSIGGTVYGPRYVTTEVNYITHPKTINSSWPDGLLFNFSVDTTQSQPPVDACDLWNQLMLSLQRSNGAIGGGSLRVASDVEQLNPCRKLAPQGDFCGQTQCNSELGEVCIAGSVCGCAHGDKRASANDVCHAVESWNVPLWVIRRGNQNIVYNETFANPVDALNKEYVRLFESGVGQCYPHTELKGSFVSAEVNEILDPMNINASWDTGVLFNCTMHFRKGSVRVPSDAYYTLVRYIIDRNNYQVGESGLYLNSYQPDPFKACFKNNCHPKGVCVDLGPNAYRCECGPGYRDLNPSDPGRRCLPNVGYNECERKEDNECSENARCIDQEHLYKCECLPSFTDASPPGAIPASVCVLDYCSDVNFCPANTTCMNLEQQAECQCNKGYVDIRKSEKRTQLLPQTDTLCLKLRDVDECALGLTNCSGVAECIDKAVGYECRCPEGYIDGNPEEPGRVCGALLCDLCNQHGDCVHNALTNNITCVCSDGWSGEFCNVAPSNASLILLIILAVLFLLLTLCCLLYFCTKCVCFKGRGLWYREPFTYRKGAWPWSTLEASTSSDSGADFSAMSAAGHEYYPEIGIPRAKLKSGMGAVEHDQHQTALEVSRLQNYLEDGVRIPRAHLDRGEDAYDATSESSSEYTIREEVERRVITDVTKTETRKTVTTADVHGTTAEFHVYPPIEVTTESHSSSQMAMRGGRNAEEQERGESVAEFSIGNAHREWGETNAHGRRVSEYSTTDRDLESVASASTADDEIYDRKTLVKRSHGYEPDPHGGTERYRTEVTTTTTMKGTNNY</sequence>
<feature type="domain" description="EGF-like" evidence="11">
    <location>
        <begin position="1135"/>
        <end position="1173"/>
    </location>
</feature>
<keyword evidence="1 8" id="KW-0245">EGF-like domain</keyword>
<dbReference type="InterPro" id="IPR013032">
    <property type="entry name" value="EGF-like_CS"/>
</dbReference>
<feature type="domain" description="EGF-like" evidence="11">
    <location>
        <begin position="2676"/>
        <end position="2715"/>
    </location>
</feature>
<dbReference type="CDD" id="cd00054">
    <property type="entry name" value="EGF_CA"/>
    <property type="match status" value="12"/>
</dbReference>
<dbReference type="Proteomes" id="UP000050794">
    <property type="component" value="Unassembled WGS sequence"/>
</dbReference>
<feature type="domain" description="EGF-like" evidence="11">
    <location>
        <begin position="2178"/>
        <end position="2225"/>
    </location>
</feature>
<dbReference type="InterPro" id="IPR057353">
    <property type="entry name" value="TNFR_nem"/>
</dbReference>
<feature type="domain" description="EGF-like" evidence="11">
    <location>
        <begin position="978"/>
        <end position="1017"/>
    </location>
</feature>
<gene>
    <name evidence="13" type="ORF">TCNE_LOCUS8808</name>
</gene>
<feature type="disulfide bond" evidence="8">
    <location>
        <begin position="2585"/>
        <end position="2602"/>
    </location>
</feature>
<feature type="domain" description="EGF-like" evidence="11">
    <location>
        <begin position="3182"/>
        <end position="3219"/>
    </location>
</feature>
<dbReference type="InterPro" id="IPR002035">
    <property type="entry name" value="VWF_A"/>
</dbReference>
<dbReference type="PROSITE" id="PS00022">
    <property type="entry name" value="EGF_1"/>
    <property type="match status" value="1"/>
</dbReference>
<feature type="domain" description="EGF-like" evidence="11">
    <location>
        <begin position="2626"/>
        <end position="2665"/>
    </location>
</feature>
<dbReference type="PROSITE" id="PS50234">
    <property type="entry name" value="VWFA"/>
    <property type="match status" value="1"/>
</dbReference>
<feature type="domain" description="EGF-like" evidence="11">
    <location>
        <begin position="439"/>
        <end position="477"/>
    </location>
</feature>
<dbReference type="Pfam" id="PF25314">
    <property type="entry name" value="TNFR_nem"/>
    <property type="match status" value="3"/>
</dbReference>
<evidence type="ECO:0000313" key="14">
    <source>
        <dbReference type="Proteomes" id="UP000050794"/>
    </source>
</evidence>
<dbReference type="PROSITE" id="PS01186">
    <property type="entry name" value="EGF_2"/>
    <property type="match status" value="1"/>
</dbReference>
<feature type="domain" description="EGF-like" evidence="11">
    <location>
        <begin position="876"/>
        <end position="915"/>
    </location>
</feature>
<evidence type="ECO:0000256" key="1">
    <source>
        <dbReference type="ARBA" id="ARBA00022536"/>
    </source>
</evidence>
<feature type="domain" description="EGF-like" evidence="11">
    <location>
        <begin position="330"/>
        <end position="369"/>
    </location>
</feature>
<evidence type="ECO:0000313" key="15">
    <source>
        <dbReference type="WBParaSite" id="TCNE_0000880801-mRNA-1"/>
    </source>
</evidence>
<feature type="domain" description="EGF-like" evidence="11">
    <location>
        <begin position="1926"/>
        <end position="1965"/>
    </location>
</feature>
<dbReference type="SUPFAM" id="SSF57184">
    <property type="entry name" value="Growth factor receptor domain"/>
    <property type="match status" value="5"/>
</dbReference>
<dbReference type="FunFam" id="2.10.25.10:FF:000038">
    <property type="entry name" value="Fibrillin 2"/>
    <property type="match status" value="1"/>
</dbReference>
<evidence type="ECO:0000256" key="6">
    <source>
        <dbReference type="ARBA" id="ARBA00023157"/>
    </source>
</evidence>
<keyword evidence="7" id="KW-0325">Glycoprotein</keyword>
<evidence type="ECO:0000256" key="7">
    <source>
        <dbReference type="ARBA" id="ARBA00023180"/>
    </source>
</evidence>
<dbReference type="Pfam" id="PF12661">
    <property type="entry name" value="hEGF"/>
    <property type="match status" value="2"/>
</dbReference>
<evidence type="ECO:0000256" key="2">
    <source>
        <dbReference type="ARBA" id="ARBA00022692"/>
    </source>
</evidence>
<keyword evidence="14" id="KW-1185">Reference proteome</keyword>
<dbReference type="InterPro" id="IPR001881">
    <property type="entry name" value="EGF-like_Ca-bd_dom"/>
</dbReference>
<dbReference type="PANTHER" id="PTHR24050:SF28">
    <property type="entry name" value="UROMODULIN-LIKE"/>
    <property type="match status" value="1"/>
</dbReference>
<evidence type="ECO:0000256" key="4">
    <source>
        <dbReference type="ARBA" id="ARBA00022737"/>
    </source>
</evidence>
<dbReference type="SUPFAM" id="SSF57196">
    <property type="entry name" value="EGF/Laminin"/>
    <property type="match status" value="7"/>
</dbReference>
<evidence type="ECO:0000256" key="5">
    <source>
        <dbReference type="ARBA" id="ARBA00022989"/>
    </source>
</evidence>
<proteinExistence type="predicted"/>
<evidence type="ECO:0000313" key="13">
    <source>
        <dbReference type="EMBL" id="VDM40129.1"/>
    </source>
</evidence>
<dbReference type="InterPro" id="IPR036465">
    <property type="entry name" value="vWFA_dom_sf"/>
</dbReference>
<dbReference type="InterPro" id="IPR052235">
    <property type="entry name" value="Nephronectin_domain"/>
</dbReference>
<feature type="disulfide bond" evidence="8">
    <location>
        <begin position="1053"/>
        <end position="1070"/>
    </location>
</feature>
<feature type="domain" description="EGF-like" evidence="11">
    <location>
        <begin position="1823"/>
        <end position="1862"/>
    </location>
</feature>
<dbReference type="SUPFAM" id="SSF53300">
    <property type="entry name" value="vWA-like"/>
    <property type="match status" value="1"/>
</dbReference>
<feature type="domain" description="EGF-like" evidence="11">
    <location>
        <begin position="1772"/>
        <end position="1819"/>
    </location>
</feature>
<reference evidence="15" key="1">
    <citation type="submission" date="2016-06" db="UniProtKB">
        <authorList>
            <consortium name="WormBaseParasite"/>
        </authorList>
    </citation>
    <scope>IDENTIFICATION</scope>
</reference>
<dbReference type="InterPro" id="IPR002172">
    <property type="entry name" value="LDrepeatLR_classA_rpt"/>
</dbReference>
<dbReference type="Pfam" id="PF23427">
    <property type="entry name" value="EGF_4"/>
    <property type="match status" value="1"/>
</dbReference>
<feature type="domain" description="EGF-like" evidence="11">
    <location>
        <begin position="1086"/>
        <end position="1123"/>
    </location>
</feature>
<dbReference type="PROSITE" id="PS50024">
    <property type="entry name" value="SEA"/>
    <property type="match status" value="2"/>
</dbReference>
<feature type="domain" description="EGF-like" evidence="11">
    <location>
        <begin position="1672"/>
        <end position="1710"/>
    </location>
</feature>
<dbReference type="PROSITE" id="PS01187">
    <property type="entry name" value="EGF_CA"/>
    <property type="match status" value="1"/>
</dbReference>
<feature type="domain" description="EGF-like" evidence="11">
    <location>
        <begin position="2771"/>
        <end position="2810"/>
    </location>
</feature>
<feature type="domain" description="EGF-like" evidence="11">
    <location>
        <begin position="729"/>
        <end position="765"/>
    </location>
</feature>
<feature type="disulfide bond" evidence="8">
    <location>
        <begin position="3386"/>
        <end position="3403"/>
    </location>
</feature>
<evidence type="ECO:0000259" key="10">
    <source>
        <dbReference type="PROSITE" id="PS50024"/>
    </source>
</evidence>
<feature type="domain" description="SEA" evidence="10">
    <location>
        <begin position="2879"/>
        <end position="3004"/>
    </location>
</feature>
<evidence type="ECO:0000256" key="8">
    <source>
        <dbReference type="PROSITE-ProRule" id="PRU00076"/>
    </source>
</evidence>
<feature type="domain" description="EGF-like" evidence="11">
    <location>
        <begin position="925"/>
        <end position="966"/>
    </location>
</feature>
<dbReference type="InterPro" id="IPR000082">
    <property type="entry name" value="SEA_dom"/>
</dbReference>
<feature type="domain" description="EGF-like" evidence="11">
    <location>
        <begin position="3379"/>
        <end position="3415"/>
    </location>
</feature>
<organism evidence="14 15">
    <name type="scientific">Toxocara canis</name>
    <name type="common">Canine roundworm</name>
    <dbReference type="NCBI Taxonomy" id="6265"/>
    <lineage>
        <taxon>Eukaryota</taxon>
        <taxon>Metazoa</taxon>
        <taxon>Ecdysozoa</taxon>
        <taxon>Nematoda</taxon>
        <taxon>Chromadorea</taxon>
        <taxon>Rhabditida</taxon>
        <taxon>Spirurina</taxon>
        <taxon>Ascaridomorpha</taxon>
        <taxon>Ascaridoidea</taxon>
        <taxon>Toxocaridae</taxon>
        <taxon>Toxocara</taxon>
    </lineage>
</organism>
<evidence type="ECO:0000259" key="11">
    <source>
        <dbReference type="PROSITE" id="PS50026"/>
    </source>
</evidence>
<dbReference type="Gene3D" id="4.10.400.10">
    <property type="entry name" value="Low-density Lipoprotein Receptor"/>
    <property type="match status" value="1"/>
</dbReference>
<protein>
    <submittedName>
        <fullName evidence="15">EGF-like domain protein</fullName>
    </submittedName>
</protein>
<feature type="domain" description="EGF-like" evidence="11">
    <location>
        <begin position="2573"/>
        <end position="2614"/>
    </location>
</feature>
<feature type="domain" description="EGF-like" evidence="11">
    <location>
        <begin position="2521"/>
        <end position="2561"/>
    </location>
</feature>
<feature type="domain" description="EGF-like" evidence="11">
    <location>
        <begin position="2275"/>
        <end position="2314"/>
    </location>
</feature>
<feature type="domain" description="SEA" evidence="10">
    <location>
        <begin position="3055"/>
        <end position="3180"/>
    </location>
</feature>
<feature type="disulfide bond" evidence="8">
    <location>
        <begin position="3405"/>
        <end position="3414"/>
    </location>
</feature>
<keyword evidence="9" id="KW-0472">Membrane</keyword>
<evidence type="ECO:0000256" key="3">
    <source>
        <dbReference type="ARBA" id="ARBA00022729"/>
    </source>
</evidence>
<feature type="domain" description="EGF-like" evidence="11">
    <location>
        <begin position="1185"/>
        <end position="1224"/>
    </location>
</feature>
<feature type="domain" description="VWFA" evidence="12">
    <location>
        <begin position="1245"/>
        <end position="1464"/>
    </location>
</feature>
<dbReference type="EMBL" id="UYWY01020002">
    <property type="protein sequence ID" value="VDM40129.1"/>
    <property type="molecule type" value="Genomic_DNA"/>
</dbReference>
<dbReference type="SUPFAM" id="SSF57424">
    <property type="entry name" value="LDL receptor-like module"/>
    <property type="match status" value="1"/>
</dbReference>
<keyword evidence="3" id="KW-0732">Signal</keyword>
<keyword evidence="6 8" id="KW-1015">Disulfide bond</keyword>
<feature type="domain" description="EGF-like" evidence="11">
    <location>
        <begin position="777"/>
        <end position="815"/>
    </location>
</feature>
<dbReference type="PROSITE" id="PS50026">
    <property type="entry name" value="EGF_3"/>
    <property type="match status" value="39"/>
</dbReference>
<dbReference type="SMART" id="SM00192">
    <property type="entry name" value="LDLa"/>
    <property type="match status" value="1"/>
</dbReference>
<feature type="domain" description="EGF-like" evidence="11">
    <location>
        <begin position="2474"/>
        <end position="2512"/>
    </location>
</feature>
<dbReference type="GO" id="GO:0005509">
    <property type="term" value="F:calcium ion binding"/>
    <property type="evidence" value="ECO:0007669"/>
    <property type="project" value="InterPro"/>
</dbReference>
<dbReference type="PRINTS" id="PR00453">
    <property type="entry name" value="VWFADOMAIN"/>
</dbReference>
<dbReference type="SMART" id="SM00200">
    <property type="entry name" value="SEA"/>
    <property type="match status" value="2"/>
</dbReference>
<dbReference type="Gene3D" id="2.10.25.10">
    <property type="entry name" value="Laminin"/>
    <property type="match status" value="34"/>
</dbReference>
<feature type="domain" description="EGF-like" evidence="11">
    <location>
        <begin position="680"/>
        <end position="718"/>
    </location>
</feature>
<name>A0A183UJY8_TOXCA</name>
<comment type="caution">
    <text evidence="8">Lacks conserved residue(s) required for the propagation of feature annotation.</text>
</comment>
<dbReference type="Pfam" id="PF07645">
    <property type="entry name" value="EGF_CA"/>
    <property type="match status" value="29"/>
</dbReference>
<feature type="domain" description="EGF-like" evidence="11">
    <location>
        <begin position="3230"/>
        <end position="3269"/>
    </location>
</feature>
<feature type="transmembrane region" description="Helical" evidence="9">
    <location>
        <begin position="3423"/>
        <end position="3444"/>
    </location>
</feature>
<dbReference type="Gene3D" id="3.40.50.410">
    <property type="entry name" value="von Willebrand factor, type A domain"/>
    <property type="match status" value="1"/>
</dbReference>
<accession>A0A183UJY8</accession>
<feature type="domain" description="EGF-like" evidence="11">
    <location>
        <begin position="381"/>
        <end position="420"/>
    </location>
</feature>
<dbReference type="PROSITE" id="PS00010">
    <property type="entry name" value="ASX_HYDROXYL"/>
    <property type="match status" value="31"/>
</dbReference>
<feature type="domain" description="EGF-like" evidence="11">
    <location>
        <begin position="3278"/>
        <end position="3315"/>
    </location>
</feature>
<feature type="domain" description="EGF-like" evidence="11">
    <location>
        <begin position="1977"/>
        <end position="2015"/>
    </location>
</feature>